<organism evidence="1">
    <name type="scientific">Anguilla anguilla</name>
    <name type="common">European freshwater eel</name>
    <name type="synonym">Muraena anguilla</name>
    <dbReference type="NCBI Taxonomy" id="7936"/>
    <lineage>
        <taxon>Eukaryota</taxon>
        <taxon>Metazoa</taxon>
        <taxon>Chordata</taxon>
        <taxon>Craniata</taxon>
        <taxon>Vertebrata</taxon>
        <taxon>Euteleostomi</taxon>
        <taxon>Actinopterygii</taxon>
        <taxon>Neopterygii</taxon>
        <taxon>Teleostei</taxon>
        <taxon>Anguilliformes</taxon>
        <taxon>Anguillidae</taxon>
        <taxon>Anguilla</taxon>
    </lineage>
</organism>
<reference evidence="1" key="1">
    <citation type="submission" date="2014-11" db="EMBL/GenBank/DDBJ databases">
        <authorList>
            <person name="Amaro Gonzalez C."/>
        </authorList>
    </citation>
    <scope>NUCLEOTIDE SEQUENCE</scope>
</reference>
<evidence type="ECO:0000313" key="1">
    <source>
        <dbReference type="EMBL" id="JAH13185.1"/>
    </source>
</evidence>
<dbReference type="EMBL" id="GBXM01095392">
    <property type="protein sequence ID" value="JAH13185.1"/>
    <property type="molecule type" value="Transcribed_RNA"/>
</dbReference>
<name>A0A0E9QA18_ANGAN</name>
<proteinExistence type="predicted"/>
<accession>A0A0E9QA18</accession>
<sequence>MLYNIFNAIKIKNVENVRYKIKFIQTCYNN</sequence>
<protein>
    <submittedName>
        <fullName evidence="1">Uncharacterized protein</fullName>
    </submittedName>
</protein>
<dbReference type="AlphaFoldDB" id="A0A0E9QA18"/>
<reference evidence="1" key="2">
    <citation type="journal article" date="2015" name="Fish Shellfish Immunol.">
        <title>Early steps in the European eel (Anguilla anguilla)-Vibrio vulnificus interaction in the gills: Role of the RtxA13 toxin.</title>
        <authorList>
            <person name="Callol A."/>
            <person name="Pajuelo D."/>
            <person name="Ebbesson L."/>
            <person name="Teles M."/>
            <person name="MacKenzie S."/>
            <person name="Amaro C."/>
        </authorList>
    </citation>
    <scope>NUCLEOTIDE SEQUENCE</scope>
</reference>